<dbReference type="InterPro" id="IPR031165">
    <property type="entry name" value="GNAT_YJDJ"/>
</dbReference>
<dbReference type="InterPro" id="IPR016181">
    <property type="entry name" value="Acyl_CoA_acyltransferase"/>
</dbReference>
<accession>A0ABQ2NHM5</accession>
<dbReference type="PROSITE" id="PS51729">
    <property type="entry name" value="GNAT_YJDJ"/>
    <property type="match status" value="1"/>
</dbReference>
<evidence type="ECO:0000313" key="2">
    <source>
        <dbReference type="EMBL" id="GGP02238.1"/>
    </source>
</evidence>
<proteinExistence type="predicted"/>
<dbReference type="CDD" id="cd04301">
    <property type="entry name" value="NAT_SF"/>
    <property type="match status" value="1"/>
</dbReference>
<feature type="domain" description="N-acetyltransferase" evidence="1">
    <location>
        <begin position="2"/>
        <end position="87"/>
    </location>
</feature>
<dbReference type="Gene3D" id="3.40.630.30">
    <property type="match status" value="1"/>
</dbReference>
<dbReference type="PANTHER" id="PTHR31435">
    <property type="entry name" value="PROTEIN NATD1"/>
    <property type="match status" value="1"/>
</dbReference>
<dbReference type="Proteomes" id="UP000620064">
    <property type="component" value="Unassembled WGS sequence"/>
</dbReference>
<name>A0ABQ2NHM5_9FLAO</name>
<keyword evidence="3" id="KW-1185">Reference proteome</keyword>
<protein>
    <recommendedName>
        <fullName evidence="1">N-acetyltransferase domain-containing protein</fullName>
    </recommendedName>
</protein>
<dbReference type="InterPro" id="IPR045057">
    <property type="entry name" value="Gcn5-rel_NAT"/>
</dbReference>
<evidence type="ECO:0000313" key="3">
    <source>
        <dbReference type="Proteomes" id="UP000620064"/>
    </source>
</evidence>
<evidence type="ECO:0000259" key="1">
    <source>
        <dbReference type="PROSITE" id="PS51729"/>
    </source>
</evidence>
<reference evidence="3" key="1">
    <citation type="journal article" date="2019" name="Int. J. Syst. Evol. Microbiol.">
        <title>The Global Catalogue of Microorganisms (GCM) 10K type strain sequencing project: providing services to taxonomists for standard genome sequencing and annotation.</title>
        <authorList>
            <consortium name="The Broad Institute Genomics Platform"/>
            <consortium name="The Broad Institute Genome Sequencing Center for Infectious Disease"/>
            <person name="Wu L."/>
            <person name="Ma J."/>
        </authorList>
    </citation>
    <scope>NUCLEOTIDE SEQUENCE [LARGE SCALE GENOMIC DNA]</scope>
    <source>
        <strain evidence="3">CGMCC 1.7656</strain>
    </source>
</reference>
<dbReference type="SUPFAM" id="SSF55729">
    <property type="entry name" value="Acyl-CoA N-acyltransferases (Nat)"/>
    <property type="match status" value="1"/>
</dbReference>
<dbReference type="Pfam" id="PF14542">
    <property type="entry name" value="Acetyltransf_CG"/>
    <property type="match status" value="1"/>
</dbReference>
<dbReference type="RefSeq" id="WP_188616580.1">
    <property type="nucleotide sequence ID" value="NZ_BMLV01000001.1"/>
</dbReference>
<sequence length="87" mass="9727">MELKEIIKGFELFDSGDKVGHIEFSEMGGILKITHTEVREKYSGKGFGRKLVIAAVEHAKKHNFKIRPLCAAAAQILKKEEFAEVLA</sequence>
<organism evidence="2 3">
    <name type="scientific">Cloacibacterium rupense</name>
    <dbReference type="NCBI Taxonomy" id="517423"/>
    <lineage>
        <taxon>Bacteria</taxon>
        <taxon>Pseudomonadati</taxon>
        <taxon>Bacteroidota</taxon>
        <taxon>Flavobacteriia</taxon>
        <taxon>Flavobacteriales</taxon>
        <taxon>Weeksellaceae</taxon>
    </lineage>
</organism>
<gene>
    <name evidence="2" type="ORF">GCM10010992_05820</name>
</gene>
<dbReference type="PANTHER" id="PTHR31435:SF10">
    <property type="entry name" value="BSR4717 PROTEIN"/>
    <property type="match status" value="1"/>
</dbReference>
<dbReference type="EMBL" id="BMLV01000001">
    <property type="protein sequence ID" value="GGP02238.1"/>
    <property type="molecule type" value="Genomic_DNA"/>
</dbReference>
<comment type="caution">
    <text evidence="2">The sequence shown here is derived from an EMBL/GenBank/DDBJ whole genome shotgun (WGS) entry which is preliminary data.</text>
</comment>